<dbReference type="PANTHER" id="PTHR11695">
    <property type="entry name" value="ALCOHOL DEHYDROGENASE RELATED"/>
    <property type="match status" value="1"/>
</dbReference>
<comment type="caution">
    <text evidence="1">The sequence shown here is derived from an EMBL/GenBank/DDBJ whole genome shotgun (WGS) entry which is preliminary data.</text>
</comment>
<dbReference type="AlphaFoldDB" id="A0A8S2FYN1"/>
<dbReference type="Proteomes" id="UP000677228">
    <property type="component" value="Unassembled WGS sequence"/>
</dbReference>
<reference evidence="1" key="1">
    <citation type="submission" date="2021-02" db="EMBL/GenBank/DDBJ databases">
        <authorList>
            <person name="Nowell W R."/>
        </authorList>
    </citation>
    <scope>NUCLEOTIDE SEQUENCE</scope>
</reference>
<evidence type="ECO:0000313" key="2">
    <source>
        <dbReference type="EMBL" id="CAF4396312.1"/>
    </source>
</evidence>
<protein>
    <recommendedName>
        <fullName evidence="4">Alcohol dehydrogenase-like C-terminal domain-containing protein</fullName>
    </recommendedName>
</protein>
<organism evidence="1 3">
    <name type="scientific">Didymodactylos carnosus</name>
    <dbReference type="NCBI Taxonomy" id="1234261"/>
    <lineage>
        <taxon>Eukaryota</taxon>
        <taxon>Metazoa</taxon>
        <taxon>Spiralia</taxon>
        <taxon>Gnathifera</taxon>
        <taxon>Rotifera</taxon>
        <taxon>Eurotatoria</taxon>
        <taxon>Bdelloidea</taxon>
        <taxon>Philodinida</taxon>
        <taxon>Philodinidae</taxon>
        <taxon>Didymodactylos</taxon>
    </lineage>
</organism>
<dbReference type="InterPro" id="IPR036291">
    <property type="entry name" value="NAD(P)-bd_dom_sf"/>
</dbReference>
<dbReference type="PANTHER" id="PTHR11695:SF294">
    <property type="entry name" value="RETICULON-4-INTERACTING PROTEIN 1, MITOCHONDRIAL"/>
    <property type="match status" value="1"/>
</dbReference>
<name>A0A8S2FYN1_9BILA</name>
<dbReference type="Pfam" id="PF13602">
    <property type="entry name" value="ADH_zinc_N_2"/>
    <property type="match status" value="1"/>
</dbReference>
<evidence type="ECO:0000313" key="1">
    <source>
        <dbReference type="EMBL" id="CAF1591878.1"/>
    </source>
</evidence>
<dbReference type="EMBL" id="CAJOBA010071857">
    <property type="protein sequence ID" value="CAF4396312.1"/>
    <property type="molecule type" value="Genomic_DNA"/>
</dbReference>
<proteinExistence type="predicted"/>
<dbReference type="InterPro" id="IPR050700">
    <property type="entry name" value="YIM1/Zinc_Alcohol_DH_Fams"/>
</dbReference>
<dbReference type="SUPFAM" id="SSF51735">
    <property type="entry name" value="NAD(P)-binding Rossmann-fold domains"/>
    <property type="match status" value="1"/>
</dbReference>
<sequence>MEKLGYQVIYDKSELTNEEEQLLVIDYNQKDFGEEFKGENYDVVYDCVGGGQQWISAQQILKRHGHFITLAGDDTTSGFTMKYLVNLGSSLINRKFWSVFGSAHHNYIFHFLRISFEDLDDIRTNYIETRKLKPLIDTVFDWRKQGAEALYLAYEKSKSGKAQGKLILKIADEE</sequence>
<dbReference type="Gene3D" id="3.90.180.10">
    <property type="entry name" value="Medium-chain alcohol dehydrogenases, catalytic domain"/>
    <property type="match status" value="1"/>
</dbReference>
<dbReference type="Gene3D" id="3.40.50.720">
    <property type="entry name" value="NAD(P)-binding Rossmann-like Domain"/>
    <property type="match status" value="1"/>
</dbReference>
<accession>A0A8S2FYN1</accession>
<evidence type="ECO:0000313" key="3">
    <source>
        <dbReference type="Proteomes" id="UP000677228"/>
    </source>
</evidence>
<gene>
    <name evidence="1" type="ORF">OVA965_LOCUS41601</name>
    <name evidence="2" type="ORF">TMI583_LOCUS43288</name>
</gene>
<evidence type="ECO:0008006" key="4">
    <source>
        <dbReference type="Google" id="ProtNLM"/>
    </source>
</evidence>
<dbReference type="EMBL" id="CAJNOK010048410">
    <property type="protein sequence ID" value="CAF1591878.1"/>
    <property type="molecule type" value="Genomic_DNA"/>
</dbReference>
<dbReference type="Proteomes" id="UP000682733">
    <property type="component" value="Unassembled WGS sequence"/>
</dbReference>